<sequence>MIIYKVTNVVNGKIYIGQTVQELWARKSGHKSHALTELKDNIFSRAIRKYGWDNFKWEIIDNANNKEELNKKEIHWIGHYKSHGVNGYNETDGGEGTHGYIVKEETKNKISKTRLDRMDEYNYSTLNTDTVKEIKILLMSELYTHEEIANMFSVKKNAIGNIKTKTRWSHIFVEGFDEWSDSNVKKRTKKYELKVEDVIEIKKLLMDGNLSQREIADKFNTGKNTIYYIKALKSWTDVYVEGFEEKFK</sequence>
<dbReference type="PROSITE" id="PS50164">
    <property type="entry name" value="GIY_YIG"/>
    <property type="match status" value="1"/>
</dbReference>
<evidence type="ECO:0000259" key="3">
    <source>
        <dbReference type="PROSITE" id="PS50164"/>
    </source>
</evidence>
<dbReference type="InterPro" id="IPR006350">
    <property type="entry name" value="Intron_endoG1"/>
</dbReference>
<dbReference type="InterPro" id="IPR000305">
    <property type="entry name" value="GIY-YIG_endonuc"/>
</dbReference>
<dbReference type="CDD" id="cd10443">
    <property type="entry name" value="GIY-YIG_HE_Tlr8p_PBC-V_like"/>
    <property type="match status" value="1"/>
</dbReference>
<accession>A0AB39C730</accession>
<dbReference type="Pfam" id="PF01541">
    <property type="entry name" value="GIY-YIG"/>
    <property type="match status" value="1"/>
</dbReference>
<evidence type="ECO:0000256" key="1">
    <source>
        <dbReference type="ARBA" id="ARBA00001946"/>
    </source>
</evidence>
<dbReference type="SUPFAM" id="SSF82771">
    <property type="entry name" value="GIY-YIG endonuclease"/>
    <property type="match status" value="1"/>
</dbReference>
<comment type="cofactor">
    <cofactor evidence="1">
        <name>Mg(2+)</name>
        <dbReference type="ChEBI" id="CHEBI:18420"/>
    </cofactor>
</comment>
<protein>
    <submittedName>
        <fullName evidence="4">GIY-YIG nuclease family protein</fullName>
    </submittedName>
</protein>
<dbReference type="EMBL" id="PP965177">
    <property type="protein sequence ID" value="XDJ02386.1"/>
    <property type="molecule type" value="Genomic_DNA"/>
</dbReference>
<proteinExistence type="predicted"/>
<organism evidence="4">
    <name type="scientific">Bacillus phage KoopaTroopa</name>
    <dbReference type="NCBI Taxonomy" id="3234046"/>
    <lineage>
        <taxon>Viruses</taxon>
        <taxon>Duplodnaviria</taxon>
        <taxon>Heunggongvirae</taxon>
        <taxon>Uroviricota</taxon>
        <taxon>Caudoviricetes</taxon>
    </lineage>
</organism>
<dbReference type="SMART" id="SM00465">
    <property type="entry name" value="GIYc"/>
    <property type="match status" value="1"/>
</dbReference>
<keyword evidence="2" id="KW-0460">Magnesium</keyword>
<name>A0AB39C730_9CAUD</name>
<feature type="domain" description="GIY-YIG" evidence="3">
    <location>
        <begin position="1"/>
        <end position="86"/>
    </location>
</feature>
<dbReference type="Gene3D" id="3.40.1440.10">
    <property type="entry name" value="GIY-YIG endonuclease"/>
    <property type="match status" value="1"/>
</dbReference>
<dbReference type="InterPro" id="IPR035901">
    <property type="entry name" value="GIY-YIG_endonuc_sf"/>
</dbReference>
<reference evidence="4" key="1">
    <citation type="submission" date="2024-06" db="EMBL/GenBank/DDBJ databases">
        <authorList>
            <person name="Lee H."/>
            <person name="Agrawal S."/>
        </authorList>
    </citation>
    <scope>NUCLEOTIDE SEQUENCE</scope>
</reference>
<evidence type="ECO:0000256" key="2">
    <source>
        <dbReference type="ARBA" id="ARBA00022842"/>
    </source>
</evidence>
<dbReference type="GO" id="GO:0004519">
    <property type="term" value="F:endonuclease activity"/>
    <property type="evidence" value="ECO:0007669"/>
    <property type="project" value="InterPro"/>
</dbReference>
<dbReference type="NCBIfam" id="TIGR01453">
    <property type="entry name" value="grpIintron_endo"/>
    <property type="match status" value="1"/>
</dbReference>
<evidence type="ECO:0000313" key="4">
    <source>
        <dbReference type="EMBL" id="XDJ02386.1"/>
    </source>
</evidence>